<evidence type="ECO:0000313" key="2">
    <source>
        <dbReference type="EMBL" id="MDC7676208.1"/>
    </source>
</evidence>
<reference evidence="2 3" key="1">
    <citation type="submission" date="2023-01" db="EMBL/GenBank/DDBJ databases">
        <title>Novel species of the genus Asticcacaulis isolated from rivers.</title>
        <authorList>
            <person name="Lu H."/>
        </authorList>
    </citation>
    <scope>NUCLEOTIDE SEQUENCE [LARGE SCALE GENOMIC DNA]</scope>
    <source>
        <strain evidence="2 3">LKC15W</strain>
    </source>
</reference>
<accession>A0ABT5HJN5</accession>
<gene>
    <name evidence="2" type="ORF">PQU98_08710</name>
</gene>
<keyword evidence="3" id="KW-1185">Reference proteome</keyword>
<dbReference type="EMBL" id="JAQQKV010000002">
    <property type="protein sequence ID" value="MDC7676208.1"/>
    <property type="molecule type" value="Genomic_DNA"/>
</dbReference>
<comment type="caution">
    <text evidence="2">The sequence shown here is derived from an EMBL/GenBank/DDBJ whole genome shotgun (WGS) entry which is preliminary data.</text>
</comment>
<sequence>MLKFWQGFAANRTHSSEVPDEAKGADTERRAHPLASLNRLKAENGAAFLTPRHKSAFEKLHHDYLAGYGTDHVRTNWHAFGADSNVARLRIDEPMFRLKARAAYEGALCHLGHPAGDMIRRLMQEGLTLPVLERDYGLPRGHGKLAVREALERLAIYYGI</sequence>
<evidence type="ECO:0000259" key="1">
    <source>
        <dbReference type="Pfam" id="PF20057"/>
    </source>
</evidence>
<dbReference type="Pfam" id="PF20057">
    <property type="entry name" value="DUF6456"/>
    <property type="match status" value="1"/>
</dbReference>
<feature type="domain" description="DUF6456" evidence="1">
    <location>
        <begin position="30"/>
        <end position="159"/>
    </location>
</feature>
<evidence type="ECO:0000313" key="3">
    <source>
        <dbReference type="Proteomes" id="UP001218579"/>
    </source>
</evidence>
<organism evidence="2 3">
    <name type="scientific">Asticcacaulis machinosus</name>
    <dbReference type="NCBI Taxonomy" id="2984211"/>
    <lineage>
        <taxon>Bacteria</taxon>
        <taxon>Pseudomonadati</taxon>
        <taxon>Pseudomonadota</taxon>
        <taxon>Alphaproteobacteria</taxon>
        <taxon>Caulobacterales</taxon>
        <taxon>Caulobacteraceae</taxon>
        <taxon>Asticcacaulis</taxon>
    </lineage>
</organism>
<proteinExistence type="predicted"/>
<dbReference type="InterPro" id="IPR045599">
    <property type="entry name" value="DUF6456"/>
</dbReference>
<protein>
    <submittedName>
        <fullName evidence="2">DUF6456 domain-containing protein</fullName>
    </submittedName>
</protein>
<dbReference type="Proteomes" id="UP001218579">
    <property type="component" value="Unassembled WGS sequence"/>
</dbReference>
<name>A0ABT5HJN5_9CAUL</name>
<dbReference type="RefSeq" id="WP_272744556.1">
    <property type="nucleotide sequence ID" value="NZ_JAQQKV010000002.1"/>
</dbReference>